<evidence type="ECO:0000256" key="1">
    <source>
        <dbReference type="ARBA" id="ARBA00000085"/>
    </source>
</evidence>
<gene>
    <name evidence="11" type="ORF">C4532_04755</name>
</gene>
<comment type="catalytic activity">
    <reaction evidence="1">
        <text>ATP + protein L-histidine = ADP + protein N-phospho-L-histidine.</text>
        <dbReference type="EC" id="2.7.13.3"/>
    </reaction>
</comment>
<evidence type="ECO:0000259" key="8">
    <source>
        <dbReference type="PROSITE" id="PS50110"/>
    </source>
</evidence>
<feature type="domain" description="PAC" evidence="10">
    <location>
        <begin position="267"/>
        <end position="317"/>
    </location>
</feature>
<dbReference type="PROSITE" id="PS50113">
    <property type="entry name" value="PAC"/>
    <property type="match status" value="1"/>
</dbReference>
<evidence type="ECO:0000259" key="9">
    <source>
        <dbReference type="PROSITE" id="PS50112"/>
    </source>
</evidence>
<dbReference type="Pfam" id="PF00512">
    <property type="entry name" value="HisKA"/>
    <property type="match status" value="1"/>
</dbReference>
<dbReference type="Gene3D" id="3.40.50.2300">
    <property type="match status" value="1"/>
</dbReference>
<dbReference type="Pfam" id="PF08448">
    <property type="entry name" value="PAS_4"/>
    <property type="match status" value="1"/>
</dbReference>
<reference evidence="11 12" key="1">
    <citation type="journal article" date="2017" name="ISME J.">
        <title>Energy and carbon metabolisms in a deep terrestrial subsurface fluid microbial community.</title>
        <authorList>
            <person name="Momper L."/>
            <person name="Jungbluth S.P."/>
            <person name="Lee M.D."/>
            <person name="Amend J.P."/>
        </authorList>
    </citation>
    <scope>NUCLEOTIDE SEQUENCE [LARGE SCALE GENOMIC DNA]</scope>
    <source>
        <strain evidence="11">SURF_17</strain>
    </source>
</reference>
<evidence type="ECO:0000256" key="6">
    <source>
        <dbReference type="SAM" id="MobiDB-lite"/>
    </source>
</evidence>
<dbReference type="InterPro" id="IPR036097">
    <property type="entry name" value="HisK_dim/P_sf"/>
</dbReference>
<dbReference type="Gene3D" id="3.30.565.10">
    <property type="entry name" value="Histidine kinase-like ATPase, C-terminal domain"/>
    <property type="match status" value="1"/>
</dbReference>
<dbReference type="PROSITE" id="PS50110">
    <property type="entry name" value="RESPONSE_REGULATORY"/>
    <property type="match status" value="1"/>
</dbReference>
<feature type="domain" description="Histidine kinase" evidence="7">
    <location>
        <begin position="355"/>
        <end position="563"/>
    </location>
</feature>
<feature type="domain" description="PAS" evidence="9">
    <location>
        <begin position="197"/>
        <end position="248"/>
    </location>
</feature>
<dbReference type="PANTHER" id="PTHR43547">
    <property type="entry name" value="TWO-COMPONENT HISTIDINE KINASE"/>
    <property type="match status" value="1"/>
</dbReference>
<dbReference type="InterPro" id="IPR001789">
    <property type="entry name" value="Sig_transdc_resp-reg_receiver"/>
</dbReference>
<dbReference type="InterPro" id="IPR003594">
    <property type="entry name" value="HATPase_dom"/>
</dbReference>
<dbReference type="CDD" id="cd00082">
    <property type="entry name" value="HisKA"/>
    <property type="match status" value="1"/>
</dbReference>
<name>A0A419F4U0_9BACT</name>
<feature type="region of interest" description="Disordered" evidence="6">
    <location>
        <begin position="32"/>
        <end position="53"/>
    </location>
</feature>
<evidence type="ECO:0000313" key="11">
    <source>
        <dbReference type="EMBL" id="RJP73315.1"/>
    </source>
</evidence>
<keyword evidence="11" id="KW-0808">Transferase</keyword>
<feature type="coiled-coil region" evidence="5">
    <location>
        <begin position="308"/>
        <end position="346"/>
    </location>
</feature>
<dbReference type="Pfam" id="PF00072">
    <property type="entry name" value="Response_reg"/>
    <property type="match status" value="1"/>
</dbReference>
<dbReference type="InterPro" id="IPR004358">
    <property type="entry name" value="Sig_transdc_His_kin-like_C"/>
</dbReference>
<feature type="compositionally biased region" description="Basic residues" evidence="6">
    <location>
        <begin position="44"/>
        <end position="53"/>
    </location>
</feature>
<dbReference type="AlphaFoldDB" id="A0A419F4U0"/>
<dbReference type="Gene3D" id="3.30.450.20">
    <property type="entry name" value="PAS domain"/>
    <property type="match status" value="1"/>
</dbReference>
<keyword evidence="11" id="KW-0418">Kinase</keyword>
<dbReference type="CDD" id="cd00130">
    <property type="entry name" value="PAS"/>
    <property type="match status" value="1"/>
</dbReference>
<feature type="modified residue" description="4-aspartylphosphate" evidence="4">
    <location>
        <position position="117"/>
    </location>
</feature>
<dbReference type="Gene3D" id="6.10.250.690">
    <property type="match status" value="1"/>
</dbReference>
<dbReference type="SUPFAM" id="SSF55874">
    <property type="entry name" value="ATPase domain of HSP90 chaperone/DNA topoisomerase II/histidine kinase"/>
    <property type="match status" value="1"/>
</dbReference>
<evidence type="ECO:0000259" key="7">
    <source>
        <dbReference type="PROSITE" id="PS50109"/>
    </source>
</evidence>
<dbReference type="SUPFAM" id="SSF52172">
    <property type="entry name" value="CheY-like"/>
    <property type="match status" value="1"/>
</dbReference>
<keyword evidence="5" id="KW-0175">Coiled coil</keyword>
<dbReference type="Pfam" id="PF02518">
    <property type="entry name" value="HATPase_c"/>
    <property type="match status" value="1"/>
</dbReference>
<dbReference type="SMART" id="SM00387">
    <property type="entry name" value="HATPase_c"/>
    <property type="match status" value="1"/>
</dbReference>
<keyword evidence="3 4" id="KW-0597">Phosphoprotein</keyword>
<dbReference type="InterPro" id="IPR003661">
    <property type="entry name" value="HisK_dim/P_dom"/>
</dbReference>
<dbReference type="SUPFAM" id="SSF55785">
    <property type="entry name" value="PYP-like sensor domain (PAS domain)"/>
    <property type="match status" value="1"/>
</dbReference>
<dbReference type="SMART" id="SM00388">
    <property type="entry name" value="HisKA"/>
    <property type="match status" value="1"/>
</dbReference>
<protein>
    <recommendedName>
        <fullName evidence="2">histidine kinase</fullName>
        <ecNumber evidence="2">2.7.13.3</ecNumber>
    </recommendedName>
</protein>
<dbReference type="InterPro" id="IPR005467">
    <property type="entry name" value="His_kinase_dom"/>
</dbReference>
<dbReference type="EMBL" id="QZKI01000029">
    <property type="protein sequence ID" value="RJP73315.1"/>
    <property type="molecule type" value="Genomic_DNA"/>
</dbReference>
<evidence type="ECO:0000313" key="12">
    <source>
        <dbReference type="Proteomes" id="UP000285961"/>
    </source>
</evidence>
<feature type="domain" description="Response regulatory" evidence="8">
    <location>
        <begin position="69"/>
        <end position="185"/>
    </location>
</feature>
<sequence length="563" mass="62287">MSVGLRHLIRLSIMKGSRQYCVTWLMSPGADNAGDPVDASSPSRKSKGGKLQVTKRKAGANVMEAATAKILHVDDQEASRYAVTRILRQEGFAVMEGANAAEALRLASECPDLILLDVRLPDMNGFEVCRKLKAQHATSTIPVLLLTSTYGDDESKVKGLDSGADGYLTQPIEPPVLIAYIRALLRARRAEEGLVAAGREWESTFDAIGDSIALLDRDGRVHRSNKTLASLLGKPMTDIIGRTLWELLPGVAEPVTGCPFTRMLKSGQRESKLSCVNEKCFRVTFDPLFDRSANLFGAVHIMRDITEQKRVENALRESEARYRSVAEKLETLVEKKVAELRQAETLALIGRMVASVAHEVRNPLQTIGMGVDALRKRMEEDETNREILEEIGHGLSMLNLIIKELLEYSRPVKLQYGHCALRDIVQEALKALAEKNRKIAVELELEDENREVLVDGEMLKRVLINILSNAADAMPHGGTLRISSRFPVEGGKKVLRLEIADTGCGIKEEDLRYIYQPFFTTKQQGTGLGISICRKIIDAHKGEMKVKSELNKGTTVEIKIPVG</sequence>
<dbReference type="InterPro" id="IPR000700">
    <property type="entry name" value="PAS-assoc_C"/>
</dbReference>
<dbReference type="PROSITE" id="PS50109">
    <property type="entry name" value="HIS_KIN"/>
    <property type="match status" value="1"/>
</dbReference>
<dbReference type="SMART" id="SM00091">
    <property type="entry name" value="PAS"/>
    <property type="match status" value="1"/>
</dbReference>
<dbReference type="GO" id="GO:0000155">
    <property type="term" value="F:phosphorelay sensor kinase activity"/>
    <property type="evidence" value="ECO:0007669"/>
    <property type="project" value="InterPro"/>
</dbReference>
<dbReference type="NCBIfam" id="TIGR00229">
    <property type="entry name" value="sensory_box"/>
    <property type="match status" value="1"/>
</dbReference>
<dbReference type="Proteomes" id="UP000285961">
    <property type="component" value="Unassembled WGS sequence"/>
</dbReference>
<evidence type="ECO:0000256" key="3">
    <source>
        <dbReference type="ARBA" id="ARBA00022553"/>
    </source>
</evidence>
<evidence type="ECO:0000256" key="5">
    <source>
        <dbReference type="SAM" id="Coils"/>
    </source>
</evidence>
<evidence type="ECO:0000256" key="4">
    <source>
        <dbReference type="PROSITE-ProRule" id="PRU00169"/>
    </source>
</evidence>
<dbReference type="InterPro" id="IPR000014">
    <property type="entry name" value="PAS"/>
</dbReference>
<comment type="caution">
    <text evidence="11">The sequence shown here is derived from an EMBL/GenBank/DDBJ whole genome shotgun (WGS) entry which is preliminary data.</text>
</comment>
<proteinExistence type="predicted"/>
<dbReference type="InterPro" id="IPR036890">
    <property type="entry name" value="HATPase_C_sf"/>
</dbReference>
<dbReference type="PRINTS" id="PR00344">
    <property type="entry name" value="BCTRLSENSOR"/>
</dbReference>
<evidence type="ECO:0000256" key="2">
    <source>
        <dbReference type="ARBA" id="ARBA00012438"/>
    </source>
</evidence>
<dbReference type="InterPro" id="IPR011006">
    <property type="entry name" value="CheY-like_superfamily"/>
</dbReference>
<evidence type="ECO:0000259" key="10">
    <source>
        <dbReference type="PROSITE" id="PS50113"/>
    </source>
</evidence>
<dbReference type="InterPro" id="IPR035965">
    <property type="entry name" value="PAS-like_dom_sf"/>
</dbReference>
<accession>A0A419F4U0</accession>
<dbReference type="PROSITE" id="PS50112">
    <property type="entry name" value="PAS"/>
    <property type="match status" value="1"/>
</dbReference>
<organism evidence="11 12">
    <name type="scientific">Candidatus Abyssobacteria bacterium SURF_17</name>
    <dbReference type="NCBI Taxonomy" id="2093361"/>
    <lineage>
        <taxon>Bacteria</taxon>
        <taxon>Pseudomonadati</taxon>
        <taxon>Candidatus Hydrogenedentota</taxon>
        <taxon>Candidatus Abyssobacteria</taxon>
    </lineage>
</organism>
<dbReference type="Gene3D" id="1.10.287.130">
    <property type="match status" value="1"/>
</dbReference>
<dbReference type="EC" id="2.7.13.3" evidence="2"/>
<dbReference type="InterPro" id="IPR013656">
    <property type="entry name" value="PAS_4"/>
</dbReference>
<dbReference type="SUPFAM" id="SSF47384">
    <property type="entry name" value="Homodimeric domain of signal transducing histidine kinase"/>
    <property type="match status" value="1"/>
</dbReference>
<dbReference type="SMART" id="SM00448">
    <property type="entry name" value="REC"/>
    <property type="match status" value="1"/>
</dbReference>
<dbReference type="PANTHER" id="PTHR43547:SF2">
    <property type="entry name" value="HYBRID SIGNAL TRANSDUCTION HISTIDINE KINASE C"/>
    <property type="match status" value="1"/>
</dbReference>